<organism evidence="1 2">
    <name type="scientific">Melastoma candidum</name>
    <dbReference type="NCBI Taxonomy" id="119954"/>
    <lineage>
        <taxon>Eukaryota</taxon>
        <taxon>Viridiplantae</taxon>
        <taxon>Streptophyta</taxon>
        <taxon>Embryophyta</taxon>
        <taxon>Tracheophyta</taxon>
        <taxon>Spermatophyta</taxon>
        <taxon>Magnoliopsida</taxon>
        <taxon>eudicotyledons</taxon>
        <taxon>Gunneridae</taxon>
        <taxon>Pentapetalae</taxon>
        <taxon>rosids</taxon>
        <taxon>malvids</taxon>
        <taxon>Myrtales</taxon>
        <taxon>Melastomataceae</taxon>
        <taxon>Melastomatoideae</taxon>
        <taxon>Melastomateae</taxon>
        <taxon>Melastoma</taxon>
    </lineage>
</organism>
<gene>
    <name evidence="1" type="ORF">MLD38_036031</name>
</gene>
<dbReference type="Proteomes" id="UP001057402">
    <property type="component" value="Chromosome 11"/>
</dbReference>
<comment type="caution">
    <text evidence="1">The sequence shown here is derived from an EMBL/GenBank/DDBJ whole genome shotgun (WGS) entry which is preliminary data.</text>
</comment>
<proteinExistence type="predicted"/>
<name>A0ACB9LIU5_9MYRT</name>
<dbReference type="EMBL" id="CM042890">
    <property type="protein sequence ID" value="KAI4311107.1"/>
    <property type="molecule type" value="Genomic_DNA"/>
</dbReference>
<evidence type="ECO:0000313" key="2">
    <source>
        <dbReference type="Proteomes" id="UP001057402"/>
    </source>
</evidence>
<accession>A0ACB9LIU5</accession>
<reference evidence="2" key="1">
    <citation type="journal article" date="2023" name="Front. Plant Sci.">
        <title>Chromosomal-level genome assembly of Melastoma candidum provides insights into trichome evolution.</title>
        <authorList>
            <person name="Zhong Y."/>
            <person name="Wu W."/>
            <person name="Sun C."/>
            <person name="Zou P."/>
            <person name="Liu Y."/>
            <person name="Dai S."/>
            <person name="Zhou R."/>
        </authorList>
    </citation>
    <scope>NUCLEOTIDE SEQUENCE [LARGE SCALE GENOMIC DNA]</scope>
</reference>
<evidence type="ECO:0000313" key="1">
    <source>
        <dbReference type="EMBL" id="KAI4311107.1"/>
    </source>
</evidence>
<keyword evidence="2" id="KW-1185">Reference proteome</keyword>
<protein>
    <submittedName>
        <fullName evidence="1">Uncharacterized protein</fullName>
    </submittedName>
</protein>
<sequence length="126" mass="13563">MVVALHSIQAFTIQDQPCFTKSCGSLLGTAHGDQVVSIFLQLEEDGGEILVGGDEDGGGWRRIFVSEFEDPEHGDLAGFVATTSQIAERQITVAACVLEIISLFILGLLYLLGRIQTKNVPGMILN</sequence>